<organism evidence="3 4">
    <name type="scientific">Ananas comosus</name>
    <name type="common">Pineapple</name>
    <name type="synonym">Ananas ananas</name>
    <dbReference type="NCBI Taxonomy" id="4615"/>
    <lineage>
        <taxon>Eukaryota</taxon>
        <taxon>Viridiplantae</taxon>
        <taxon>Streptophyta</taxon>
        <taxon>Embryophyta</taxon>
        <taxon>Tracheophyta</taxon>
        <taxon>Spermatophyta</taxon>
        <taxon>Magnoliopsida</taxon>
        <taxon>Liliopsida</taxon>
        <taxon>Poales</taxon>
        <taxon>Bromeliaceae</taxon>
        <taxon>Bromelioideae</taxon>
        <taxon>Ananas</taxon>
    </lineage>
</organism>
<reference evidence="3 4" key="1">
    <citation type="journal article" date="2016" name="DNA Res.">
        <title>The draft genome of MD-2 pineapple using hybrid error correction of long reads.</title>
        <authorList>
            <person name="Redwan R.M."/>
            <person name="Saidin A."/>
            <person name="Kumar S.V."/>
        </authorList>
    </citation>
    <scope>NUCLEOTIDE SEQUENCE [LARGE SCALE GENOMIC DNA]</scope>
    <source>
        <strain evidence="4">cv. MD2</strain>
        <tissue evidence="3">Leaf</tissue>
    </source>
</reference>
<evidence type="ECO:0000256" key="2">
    <source>
        <dbReference type="ARBA" id="ARBA00022737"/>
    </source>
</evidence>
<dbReference type="InterPro" id="IPR016024">
    <property type="entry name" value="ARM-type_fold"/>
</dbReference>
<dbReference type="Proteomes" id="UP000092600">
    <property type="component" value="Unassembled WGS sequence"/>
</dbReference>
<protein>
    <submittedName>
        <fullName evidence="3">Armadillo repeat-containing kinesin-like protein 1</fullName>
    </submittedName>
</protein>
<dbReference type="PANTHER" id="PTHR47249">
    <property type="entry name" value="VACUOLAR PROTEIN 8"/>
    <property type="match status" value="1"/>
</dbReference>
<dbReference type="InterPro" id="IPR045156">
    <property type="entry name" value="Vac8"/>
</dbReference>
<dbReference type="Gene3D" id="1.25.10.10">
    <property type="entry name" value="Leucine-rich Repeat Variant"/>
    <property type="match status" value="1"/>
</dbReference>
<dbReference type="EMBL" id="LSRQ01001248">
    <property type="protein sequence ID" value="OAY78581.1"/>
    <property type="molecule type" value="Genomic_DNA"/>
</dbReference>
<dbReference type="PANTHER" id="PTHR47249:SF1">
    <property type="entry name" value="VACUOLAR PROTEIN 8"/>
    <property type="match status" value="1"/>
</dbReference>
<evidence type="ECO:0000313" key="4">
    <source>
        <dbReference type="Proteomes" id="UP000092600"/>
    </source>
</evidence>
<gene>
    <name evidence="3" type="ORF">ACMD2_27007</name>
</gene>
<dbReference type="InterPro" id="IPR011989">
    <property type="entry name" value="ARM-like"/>
</dbReference>
<dbReference type="GO" id="GO:0043495">
    <property type="term" value="F:protein-membrane adaptor activity"/>
    <property type="evidence" value="ECO:0007669"/>
    <property type="project" value="InterPro"/>
</dbReference>
<accession>A0A199VNT9</accession>
<dbReference type="SUPFAM" id="SSF48371">
    <property type="entry name" value="ARM repeat"/>
    <property type="match status" value="1"/>
</dbReference>
<dbReference type="AlphaFoldDB" id="A0A199VNT9"/>
<name>A0A199VNT9_ANACO</name>
<keyword evidence="2" id="KW-0677">Repeat</keyword>
<comment type="similarity">
    <text evidence="1">Belongs to the beta-catenin family.</text>
</comment>
<dbReference type="GO" id="GO:0071562">
    <property type="term" value="P:nucleus-vacuole junction assembly"/>
    <property type="evidence" value="ECO:0007669"/>
    <property type="project" value="InterPro"/>
</dbReference>
<proteinExistence type="inferred from homology"/>
<comment type="caution">
    <text evidence="3">The sequence shown here is derived from an EMBL/GenBank/DDBJ whole genome shotgun (WGS) entry which is preliminary data.</text>
</comment>
<evidence type="ECO:0000313" key="3">
    <source>
        <dbReference type="EMBL" id="OAY78581.1"/>
    </source>
</evidence>
<evidence type="ECO:0000256" key="1">
    <source>
        <dbReference type="ARBA" id="ARBA00005462"/>
    </source>
</evidence>
<sequence>MVRSGHNDVIAQIARGIANFAKCESRAISQGHRKGRSLLIEENALNWMVANSTTFSASTRRHIELAFCHLAQNEENAREIISTGGIKELVRILQESSREDIRNLAKKALNSNPLFLSGIQ</sequence>
<dbReference type="STRING" id="4615.A0A199VNT9"/>